<evidence type="ECO:0000313" key="2">
    <source>
        <dbReference type="EMBL" id="QEG33381.1"/>
    </source>
</evidence>
<evidence type="ECO:0000259" key="1">
    <source>
        <dbReference type="Pfam" id="PF14080"/>
    </source>
</evidence>
<dbReference type="KEGG" id="bgok:Pr1d_06420"/>
<name>A0A5B9QGA7_9BACT</name>
<dbReference type="InterPro" id="IPR025357">
    <property type="entry name" value="DUF4261"/>
</dbReference>
<reference evidence="2 3" key="1">
    <citation type="submission" date="2019-08" db="EMBL/GenBank/DDBJ databases">
        <title>Deep-cultivation of Planctomycetes and their phenomic and genomic characterization uncovers novel biology.</title>
        <authorList>
            <person name="Wiegand S."/>
            <person name="Jogler M."/>
            <person name="Boedeker C."/>
            <person name="Pinto D."/>
            <person name="Vollmers J."/>
            <person name="Rivas-Marin E."/>
            <person name="Kohn T."/>
            <person name="Peeters S.H."/>
            <person name="Heuer A."/>
            <person name="Rast P."/>
            <person name="Oberbeckmann S."/>
            <person name="Bunk B."/>
            <person name="Jeske O."/>
            <person name="Meyerdierks A."/>
            <person name="Storesund J.E."/>
            <person name="Kallscheuer N."/>
            <person name="Luecker S."/>
            <person name="Lage O.M."/>
            <person name="Pohl T."/>
            <person name="Merkel B.J."/>
            <person name="Hornburger P."/>
            <person name="Mueller R.-W."/>
            <person name="Bruemmer F."/>
            <person name="Labrenz M."/>
            <person name="Spormann A.M."/>
            <person name="Op den Camp H."/>
            <person name="Overmann J."/>
            <person name="Amann R."/>
            <person name="Jetten M.S.M."/>
            <person name="Mascher T."/>
            <person name="Medema M.H."/>
            <person name="Devos D.P."/>
            <person name="Kaster A.-K."/>
            <person name="Ovreas L."/>
            <person name="Rohde M."/>
            <person name="Galperin M.Y."/>
            <person name="Jogler C."/>
        </authorList>
    </citation>
    <scope>NUCLEOTIDE SEQUENCE [LARGE SCALE GENOMIC DNA]</scope>
    <source>
        <strain evidence="2 3">Pr1d</strain>
    </source>
</reference>
<dbReference type="AlphaFoldDB" id="A0A5B9QGA7"/>
<accession>A0A5B9QGA7</accession>
<keyword evidence="3" id="KW-1185">Reference proteome</keyword>
<dbReference type="Proteomes" id="UP000323917">
    <property type="component" value="Chromosome"/>
</dbReference>
<dbReference type="RefSeq" id="WP_168205026.1">
    <property type="nucleotide sequence ID" value="NZ_CP042913.1"/>
</dbReference>
<dbReference type="EMBL" id="CP042913">
    <property type="protein sequence ID" value="QEG33381.1"/>
    <property type="molecule type" value="Genomic_DNA"/>
</dbReference>
<sequence length="263" mass="28751">MNNSIAGESLGKDGKPVFAFVTIDKLILPSVEQIRSDISAVLPDGSHIDKIEVDNDGATFSVNGYEVIVTDMKFPIPWKDLEGPCASSWIWPEATTVLKKHKSHLVVVLTGKNGTHLERNVLLTKLLSAMTTSFSGTGTYWGHGNVVLSPELIHEMAAAASVEEPPVLLWVNFHRFKSSNNALSLVTEGLEYFDCMNIEIIDSEQSAEKILDLAIGLAYICLRGDRITDGDTVGFDNDGNMKIPTKHVPSVRDNTTMVIRVGL</sequence>
<organism evidence="2 3">
    <name type="scientific">Bythopirellula goksoeyrii</name>
    <dbReference type="NCBI Taxonomy" id="1400387"/>
    <lineage>
        <taxon>Bacteria</taxon>
        <taxon>Pseudomonadati</taxon>
        <taxon>Planctomycetota</taxon>
        <taxon>Planctomycetia</taxon>
        <taxon>Pirellulales</taxon>
        <taxon>Lacipirellulaceae</taxon>
        <taxon>Bythopirellula</taxon>
    </lineage>
</organism>
<feature type="domain" description="DUF4261" evidence="1">
    <location>
        <begin position="187"/>
        <end position="259"/>
    </location>
</feature>
<protein>
    <recommendedName>
        <fullName evidence="1">DUF4261 domain-containing protein</fullName>
    </recommendedName>
</protein>
<proteinExistence type="predicted"/>
<dbReference type="Pfam" id="PF14080">
    <property type="entry name" value="DUF4261"/>
    <property type="match status" value="1"/>
</dbReference>
<evidence type="ECO:0000313" key="3">
    <source>
        <dbReference type="Proteomes" id="UP000323917"/>
    </source>
</evidence>
<gene>
    <name evidence="2" type="ORF">Pr1d_06420</name>
</gene>